<comment type="caution">
    <text evidence="6">The sequence shown here is derived from an EMBL/GenBank/DDBJ whole genome shotgun (WGS) entry which is preliminary data.</text>
</comment>
<evidence type="ECO:0000259" key="5">
    <source>
        <dbReference type="PROSITE" id="PS50893"/>
    </source>
</evidence>
<proteinExistence type="inferred from homology"/>
<comment type="similarity">
    <text evidence="1">Belongs to the ABC transporter superfamily.</text>
</comment>
<evidence type="ECO:0000256" key="2">
    <source>
        <dbReference type="ARBA" id="ARBA00022448"/>
    </source>
</evidence>
<dbReference type="RefSeq" id="WP_183393534.1">
    <property type="nucleotide sequence ID" value="NZ_JACIDR010000001.1"/>
</dbReference>
<dbReference type="Pfam" id="PF00005">
    <property type="entry name" value="ABC_tran"/>
    <property type="match status" value="1"/>
</dbReference>
<evidence type="ECO:0000313" key="6">
    <source>
        <dbReference type="EMBL" id="MBB3971678.1"/>
    </source>
</evidence>
<dbReference type="SMART" id="SM00382">
    <property type="entry name" value="AAA"/>
    <property type="match status" value="1"/>
</dbReference>
<sequence>MAQSLAKRFGGAPALGGVSFQAGAGEIVGLLGANGAGKSTTMRLLAGYLRPDAGSASIAGRDVVSDRLAARAAVGYLPESPTGFPDLTISEFLAFAAEARGLFGAARRRAIERAVDFADLALALGRPLGALSQGWRQRAWIAQAVAHDPPALILDEPTTALDPEQKARLRGRLRDAAPGKAILISTHILEEAETLCDRVIVFRAGRIVADAPLPSLLDERGRLAPAYAALNAADGR</sequence>
<evidence type="ECO:0000313" key="7">
    <source>
        <dbReference type="Proteomes" id="UP000528964"/>
    </source>
</evidence>
<keyword evidence="4 6" id="KW-0067">ATP-binding</keyword>
<protein>
    <submittedName>
        <fullName evidence="6">ABC-2 type transport system ATP-binding protein</fullName>
    </submittedName>
</protein>
<dbReference type="PANTHER" id="PTHR43335">
    <property type="entry name" value="ABC TRANSPORTER, ATP-BINDING PROTEIN"/>
    <property type="match status" value="1"/>
</dbReference>
<dbReference type="InterPro" id="IPR003439">
    <property type="entry name" value="ABC_transporter-like_ATP-bd"/>
</dbReference>
<dbReference type="InterPro" id="IPR017871">
    <property type="entry name" value="ABC_transporter-like_CS"/>
</dbReference>
<evidence type="ECO:0000256" key="4">
    <source>
        <dbReference type="ARBA" id="ARBA00022840"/>
    </source>
</evidence>
<dbReference type="Gene3D" id="3.40.50.300">
    <property type="entry name" value="P-loop containing nucleotide triphosphate hydrolases"/>
    <property type="match status" value="1"/>
</dbReference>
<dbReference type="InterPro" id="IPR003593">
    <property type="entry name" value="AAA+_ATPase"/>
</dbReference>
<dbReference type="PROSITE" id="PS00211">
    <property type="entry name" value="ABC_TRANSPORTER_1"/>
    <property type="match status" value="1"/>
</dbReference>
<dbReference type="GO" id="GO:0005524">
    <property type="term" value="F:ATP binding"/>
    <property type="evidence" value="ECO:0007669"/>
    <property type="project" value="UniProtKB-KW"/>
</dbReference>
<accession>A0A7W6CV57</accession>
<feature type="domain" description="ABC transporter" evidence="5">
    <location>
        <begin position="1"/>
        <end position="229"/>
    </location>
</feature>
<evidence type="ECO:0000256" key="1">
    <source>
        <dbReference type="ARBA" id="ARBA00005417"/>
    </source>
</evidence>
<keyword evidence="3" id="KW-0547">Nucleotide-binding</keyword>
<dbReference type="EMBL" id="JACIDR010000001">
    <property type="protein sequence ID" value="MBB3971678.1"/>
    <property type="molecule type" value="Genomic_DNA"/>
</dbReference>
<evidence type="ECO:0000256" key="3">
    <source>
        <dbReference type="ARBA" id="ARBA00022741"/>
    </source>
</evidence>
<keyword evidence="2" id="KW-0813">Transport</keyword>
<gene>
    <name evidence="6" type="ORF">GGR24_000311</name>
</gene>
<keyword evidence="7" id="KW-1185">Reference proteome</keyword>
<reference evidence="6 7" key="1">
    <citation type="submission" date="2020-08" db="EMBL/GenBank/DDBJ databases">
        <title>Genomic Encyclopedia of Type Strains, Phase IV (KMG-IV): sequencing the most valuable type-strain genomes for metagenomic binning, comparative biology and taxonomic classification.</title>
        <authorList>
            <person name="Goeker M."/>
        </authorList>
    </citation>
    <scope>NUCLEOTIDE SEQUENCE [LARGE SCALE GENOMIC DNA]</scope>
    <source>
        <strain evidence="6 7">DSM 25481</strain>
    </source>
</reference>
<name>A0A7W6CV57_9HYPH</name>
<dbReference type="InterPro" id="IPR027417">
    <property type="entry name" value="P-loop_NTPase"/>
</dbReference>
<dbReference type="SUPFAM" id="SSF52540">
    <property type="entry name" value="P-loop containing nucleoside triphosphate hydrolases"/>
    <property type="match status" value="1"/>
</dbReference>
<dbReference type="PROSITE" id="PS50893">
    <property type="entry name" value="ABC_TRANSPORTER_2"/>
    <property type="match status" value="1"/>
</dbReference>
<dbReference type="Proteomes" id="UP000528964">
    <property type="component" value="Unassembled WGS sequence"/>
</dbReference>
<organism evidence="6 7">
    <name type="scientific">Hansschlegelia beijingensis</name>
    <dbReference type="NCBI Taxonomy" id="1133344"/>
    <lineage>
        <taxon>Bacteria</taxon>
        <taxon>Pseudomonadati</taxon>
        <taxon>Pseudomonadota</taxon>
        <taxon>Alphaproteobacteria</taxon>
        <taxon>Hyphomicrobiales</taxon>
        <taxon>Methylopilaceae</taxon>
        <taxon>Hansschlegelia</taxon>
    </lineage>
</organism>
<dbReference type="AlphaFoldDB" id="A0A7W6CV57"/>
<dbReference type="CDD" id="cd03230">
    <property type="entry name" value="ABC_DR_subfamily_A"/>
    <property type="match status" value="1"/>
</dbReference>
<dbReference type="GO" id="GO:0016887">
    <property type="term" value="F:ATP hydrolysis activity"/>
    <property type="evidence" value="ECO:0007669"/>
    <property type="project" value="InterPro"/>
</dbReference>